<proteinExistence type="predicted"/>
<dbReference type="Proteomes" id="UP000234206">
    <property type="component" value="Unassembled WGS sequence"/>
</dbReference>
<evidence type="ECO:0000313" key="3">
    <source>
        <dbReference type="Proteomes" id="UP000234206"/>
    </source>
</evidence>
<dbReference type="RefSeq" id="WP_070705383.1">
    <property type="nucleotide sequence ID" value="NZ_JBHLVH010000002.1"/>
</dbReference>
<comment type="caution">
    <text evidence="2">The sequence shown here is derived from an EMBL/GenBank/DDBJ whole genome shotgun (WGS) entry which is preliminary data.</text>
</comment>
<evidence type="ECO:0000313" key="2">
    <source>
        <dbReference type="EMBL" id="PKZ42395.1"/>
    </source>
</evidence>
<reference evidence="2 3" key="1">
    <citation type="submission" date="2017-12" db="EMBL/GenBank/DDBJ databases">
        <title>Phylogenetic diversity of female urinary microbiome.</title>
        <authorList>
            <person name="Thomas-White K."/>
            <person name="Wolfe A.J."/>
        </authorList>
    </citation>
    <scope>NUCLEOTIDE SEQUENCE [LARGE SCALE GENOMIC DNA]</scope>
    <source>
        <strain evidence="2 3">UMB1298</strain>
    </source>
</reference>
<organism evidence="2 3">
    <name type="scientific">Kytococcus schroeteri</name>
    <dbReference type="NCBI Taxonomy" id="138300"/>
    <lineage>
        <taxon>Bacteria</taxon>
        <taxon>Bacillati</taxon>
        <taxon>Actinomycetota</taxon>
        <taxon>Actinomycetes</taxon>
        <taxon>Micrococcales</taxon>
        <taxon>Kytococcaceae</taxon>
        <taxon>Kytococcus</taxon>
    </lineage>
</organism>
<evidence type="ECO:0000256" key="1">
    <source>
        <dbReference type="SAM" id="MobiDB-lite"/>
    </source>
</evidence>
<protein>
    <submittedName>
        <fullName evidence="2">Uncharacterized protein</fullName>
    </submittedName>
</protein>
<keyword evidence="3" id="KW-1185">Reference proteome</keyword>
<name>A0A2I1PCN5_9MICO</name>
<feature type="region of interest" description="Disordered" evidence="1">
    <location>
        <begin position="46"/>
        <end position="66"/>
    </location>
</feature>
<sequence>MFATQMITNNGDVTLTVDRVEMPDRSGQTVRDWFLVGMDEYLYAAAASPDIPPRPGDSSPTLAPGESKRVAVVLEVTGDHTTEDHLTIEYHEESGRKGSLTPARRLLAMPHGQECP</sequence>
<feature type="region of interest" description="Disordered" evidence="1">
    <location>
        <begin position="91"/>
        <end position="116"/>
    </location>
</feature>
<gene>
    <name evidence="2" type="ORF">CYJ76_02220</name>
</gene>
<accession>A0A2I1PCN5</accession>
<dbReference type="AlphaFoldDB" id="A0A2I1PCN5"/>
<dbReference type="EMBL" id="PKIZ01000003">
    <property type="protein sequence ID" value="PKZ42395.1"/>
    <property type="molecule type" value="Genomic_DNA"/>
</dbReference>